<feature type="compositionally biased region" description="Polar residues" evidence="1">
    <location>
        <begin position="26"/>
        <end position="44"/>
    </location>
</feature>
<feature type="region of interest" description="Disordered" evidence="1">
    <location>
        <begin position="877"/>
        <end position="899"/>
    </location>
</feature>
<feature type="region of interest" description="Disordered" evidence="1">
    <location>
        <begin position="1"/>
        <end position="484"/>
    </location>
</feature>
<dbReference type="InterPro" id="IPR032764">
    <property type="entry name" value="Tankyrase-bd_C"/>
</dbReference>
<organism evidence="3 4">
    <name type="scientific">Pundamilia nyererei</name>
    <dbReference type="NCBI Taxonomy" id="303518"/>
    <lineage>
        <taxon>Eukaryota</taxon>
        <taxon>Metazoa</taxon>
        <taxon>Chordata</taxon>
        <taxon>Craniata</taxon>
        <taxon>Vertebrata</taxon>
        <taxon>Euteleostomi</taxon>
        <taxon>Actinopterygii</taxon>
        <taxon>Neopterygii</taxon>
        <taxon>Teleostei</taxon>
        <taxon>Neoteleostei</taxon>
        <taxon>Acanthomorphata</taxon>
        <taxon>Ovalentaria</taxon>
        <taxon>Cichlomorphae</taxon>
        <taxon>Cichliformes</taxon>
        <taxon>Cichlidae</taxon>
        <taxon>African cichlids</taxon>
        <taxon>Pseudocrenilabrinae</taxon>
        <taxon>Haplochromini</taxon>
        <taxon>Pundamilia</taxon>
    </lineage>
</organism>
<name>A0A9Y3RFL5_9CICH</name>
<feature type="compositionally biased region" description="Basic and acidic residues" evidence="1">
    <location>
        <begin position="820"/>
        <end position="837"/>
    </location>
</feature>
<feature type="compositionally biased region" description="Low complexity" evidence="1">
    <location>
        <begin position="108"/>
        <end position="117"/>
    </location>
</feature>
<feature type="compositionally biased region" description="Basic and acidic residues" evidence="1">
    <location>
        <begin position="442"/>
        <end position="452"/>
    </location>
</feature>
<evidence type="ECO:0000313" key="4">
    <source>
        <dbReference type="RefSeq" id="XP_005733607.1"/>
    </source>
</evidence>
<feature type="compositionally biased region" description="Basic and acidic residues" evidence="1">
    <location>
        <begin position="1525"/>
        <end position="1538"/>
    </location>
</feature>
<feature type="compositionally biased region" description="Basic and acidic residues" evidence="1">
    <location>
        <begin position="1237"/>
        <end position="1256"/>
    </location>
</feature>
<gene>
    <name evidence="4" type="primary">LOC102211872</name>
</gene>
<feature type="compositionally biased region" description="Basic and acidic residues" evidence="1">
    <location>
        <begin position="1380"/>
        <end position="1403"/>
    </location>
</feature>
<sequence>MAAQVEVQTTEVGRTVAGGRHHLTPLTDSSNKSLIDIPSANQPQLIAAEPNKPAPSAKPRLTPKPFSVEKNPTIKPILAPKPQTKPRPESTRLAGYKPELPSNPKPQQPVSSSKPRPLLTNPNRPASTSFRSPTKLNTGQTTKLVAQPFKPAPPHDTGGPSRPTPPPVPAQRQKPSTSSLAYSKSFKKLPAAEWSGTTKKEDEKGHNAQGKVGTSLTRAKSMGFLLDAGEENEGKEKAQPETSVPLRPHPRDSKPRPVSAIFPGSTTKTETPVPAPRSAGRRPLSADLTSKFGSIGLSLHRKFPEGNTVDNTPEGKVLPQSKEEDKTFTSTTPQSTDDVCNPILSDQSNKNKEEMAAKETDEDKRRVSVKSRISLLLDLPSSPGVAATGHGSDLRSPLQPTPEGEPAVGVKQLIKQLTEDTTPTQSPVLKPSLKPRPLPLDLTKRFSAERSPDPVSLTEAEDRHYISKDPQKRAEESAITPSDQKTFLDLKDSQEQLKKVSTPEGPAAGQTFVAVSKEIGAGSGVQTVRASLFDNVVERHSVVLMDDGSSVDTAKDLLSSTSPFDRTVTEYNGASVTANYSQPLSPSCFQPILHAFDTVQAVEKSRAVSVSVPSAQWEDKAMTLRSRRSEGSRPLPEWTSPAQEQPPLAPLMPQTQPRYLRIGALQKWTTTGLDQDVDMETGMLKESQREGQVALDKDKERQRVAEQEEVSAAPKRLKMLQADEMAKPKATYFALTGQIQEPVSLGGAGTNTGDMTSPFDDFLGISLLSGPQGKSLPVRGSPSLNDDPFGKTTPSQEQVKDLMIRSHKSPRESSLASDGQSKEERLEAEKKREQRKEKERHRTKIKEIEGEKQTQLEMEKQAHLEFTRMKEWEMQREFERQRRKSFEKEKQEFEEKRALERQKQIAIEKAQELEEKQRLEREKQRKLEKEKRQELERQKERQREKEQQKQKEEERLKLQLVELQRQKQREKEMQQLKEKKEKEEADKMRQIALEQEMLRIKELEKEREREKEMEKERQKEIQRELEKRRQQDLEREIQRQLDNEQQELEKERKRKEDVERLKELERLQLFEFEKQKQAERERQQLQELEKLRQLDIERQKLENQKLRQQELEKERKEDVERLKELERLQLLEFEKQKQAERERQQLQELEKLRQLDIERQKLENQKLRQQELEKERKRKEDVERLKELERLQLLEFEKQKQAARERQQIAEFEKHRLREKMEREEAERMRVIAKQQEAERQRLKEKQKKEEQERLNLEPSRLKPKILDLDSVLRNEPVSKSTSQRSDAATRWKEPYKPNILDIDSFTSQAQLSSNNDLFPSLGMQGLNADFGGKLQPTSESDVSWKIPSQTSVGFSNPVWTTPPQDPWELRSVEMSVDQPKAESRKHANKHSPEQLLLDHGERIPTQQRPWSAFLDEPPPLGPFPGSEVKSVNSPGGLPTITPAEQIWLPRELQPQKIRGEAQGQRRSQGSKELNRLRSRSVSRRSVPAGSAVDGSPSRMRSRSAHREQDLQSRVQQKQSVSGEEEVKGSETPVRETDSQYGTWETGLRTDDSLTPATPSSESNLSPSPKKPTPAHTPGDVASPFESSSLDGLPPSSPPESQPLSFPDAPTTLLDTSVLRSRAQLGKKRAPRTRPTRATRQSAAQAEGEGGTTEDWLYRDSTEAKAESKDDDSDSEEKPRGADAAPAVASQPQRVALFPGMDPSALKAQLKKRGDSDNQTDGPAPSPSQLSRSPKSPFLPRAARVLPPSGGKENGQEDSPQWLKELKSKKRLSQYESES</sequence>
<feature type="compositionally biased region" description="Polar residues" evidence="1">
    <location>
        <begin position="1717"/>
        <end position="1734"/>
    </location>
</feature>
<feature type="compositionally biased region" description="Basic and acidic residues" evidence="1">
    <location>
        <begin position="621"/>
        <end position="631"/>
    </location>
</feature>
<feature type="compositionally biased region" description="Polar residues" evidence="1">
    <location>
        <begin position="328"/>
        <end position="348"/>
    </location>
</feature>
<feature type="region of interest" description="Disordered" evidence="1">
    <location>
        <begin position="1375"/>
        <end position="1779"/>
    </location>
</feature>
<feature type="compositionally biased region" description="Polar residues" evidence="1">
    <location>
        <begin position="120"/>
        <end position="144"/>
    </location>
</feature>
<feature type="compositionally biased region" description="Basic and acidic residues" evidence="1">
    <location>
        <begin position="460"/>
        <end position="476"/>
    </location>
</feature>
<feature type="compositionally biased region" description="Basic and acidic residues" evidence="1">
    <location>
        <begin position="1656"/>
        <end position="1668"/>
    </location>
</feature>
<dbReference type="Pfam" id="PF15327">
    <property type="entry name" value="Tankyrase_bdg_C"/>
    <property type="match status" value="1"/>
</dbReference>
<dbReference type="Proteomes" id="UP000695023">
    <property type="component" value="Unplaced"/>
</dbReference>
<proteinExistence type="predicted"/>
<feature type="compositionally biased region" description="Basic and acidic residues" evidence="1">
    <location>
        <begin position="845"/>
        <end position="862"/>
    </location>
</feature>
<dbReference type="PANTHER" id="PTHR22042">
    <property type="entry name" value="TANKYRASE 1 BINDING PROTEIN"/>
    <property type="match status" value="1"/>
</dbReference>
<accession>A0A9Y3RFL5</accession>
<keyword evidence="3" id="KW-1185">Reference proteome</keyword>
<feature type="domain" description="Tankyrase 1-binding protein C-terminal" evidence="2">
    <location>
        <begin position="1601"/>
        <end position="1770"/>
    </location>
</feature>
<feature type="compositionally biased region" description="Polar residues" evidence="1">
    <location>
        <begin position="1"/>
        <end position="12"/>
    </location>
</feature>
<dbReference type="PANTHER" id="PTHR22042:SF3">
    <property type="entry name" value="RIKEN CDNA 2900026A02 GENE"/>
    <property type="match status" value="1"/>
</dbReference>
<feature type="region of interest" description="Disordered" evidence="1">
    <location>
        <begin position="1237"/>
        <end position="1259"/>
    </location>
</feature>
<dbReference type="GeneID" id="102211872"/>
<feature type="compositionally biased region" description="Basic and acidic residues" evidence="1">
    <location>
        <begin position="349"/>
        <end position="366"/>
    </location>
</feature>
<feature type="region of interest" description="Disordered" evidence="1">
    <location>
        <begin position="912"/>
        <end position="953"/>
    </location>
</feature>
<feature type="compositionally biased region" description="Polar residues" evidence="1">
    <location>
        <begin position="1553"/>
        <end position="1567"/>
    </location>
</feature>
<feature type="region of interest" description="Disordered" evidence="1">
    <location>
        <begin position="1005"/>
        <end position="1057"/>
    </location>
</feature>
<evidence type="ECO:0000259" key="2">
    <source>
        <dbReference type="SMART" id="SM01319"/>
    </source>
</evidence>
<reference evidence="4" key="1">
    <citation type="submission" date="2025-08" db="UniProtKB">
        <authorList>
            <consortium name="RefSeq"/>
        </authorList>
    </citation>
    <scope>IDENTIFICATION</scope>
</reference>
<dbReference type="RefSeq" id="XP_005733607.1">
    <property type="nucleotide sequence ID" value="XM_005733550.1"/>
</dbReference>
<evidence type="ECO:0000313" key="3">
    <source>
        <dbReference type="Proteomes" id="UP000695023"/>
    </source>
</evidence>
<feature type="region of interest" description="Disordered" evidence="1">
    <location>
        <begin position="621"/>
        <end position="652"/>
    </location>
</feature>
<dbReference type="SMART" id="SM01319">
    <property type="entry name" value="Tankyrase_bdg_C"/>
    <property type="match status" value="1"/>
</dbReference>
<evidence type="ECO:0000256" key="1">
    <source>
        <dbReference type="SAM" id="MobiDB-lite"/>
    </source>
</evidence>
<protein>
    <submittedName>
        <fullName evidence="4">Protein piccolo</fullName>
    </submittedName>
</protein>
<feature type="compositionally biased region" description="Basic residues" evidence="1">
    <location>
        <begin position="1625"/>
        <end position="1637"/>
    </location>
</feature>
<dbReference type="InterPro" id="IPR040006">
    <property type="entry name" value="TNKS1BP1-like"/>
</dbReference>
<feature type="region of interest" description="Disordered" evidence="1">
    <location>
        <begin position="773"/>
        <end position="862"/>
    </location>
</feature>